<keyword evidence="2" id="KW-1185">Reference proteome</keyword>
<dbReference type="AlphaFoldDB" id="A0A9P5TSF0"/>
<dbReference type="Proteomes" id="UP000724874">
    <property type="component" value="Unassembled WGS sequence"/>
</dbReference>
<gene>
    <name evidence="1" type="ORF">CPB84DRAFT_1842353</name>
</gene>
<proteinExistence type="predicted"/>
<accession>A0A9P5TSF0</accession>
<dbReference type="EMBL" id="JADNYJ010000005">
    <property type="protein sequence ID" value="KAF8911101.1"/>
    <property type="molecule type" value="Genomic_DNA"/>
</dbReference>
<evidence type="ECO:0000313" key="1">
    <source>
        <dbReference type="EMBL" id="KAF8911101.1"/>
    </source>
</evidence>
<evidence type="ECO:0000313" key="2">
    <source>
        <dbReference type="Proteomes" id="UP000724874"/>
    </source>
</evidence>
<comment type="caution">
    <text evidence="1">The sequence shown here is derived from an EMBL/GenBank/DDBJ whole genome shotgun (WGS) entry which is preliminary data.</text>
</comment>
<organism evidence="1 2">
    <name type="scientific">Gymnopilus junonius</name>
    <name type="common">Spectacular rustgill mushroom</name>
    <name type="synonym">Gymnopilus spectabilis subsp. junonius</name>
    <dbReference type="NCBI Taxonomy" id="109634"/>
    <lineage>
        <taxon>Eukaryota</taxon>
        <taxon>Fungi</taxon>
        <taxon>Dikarya</taxon>
        <taxon>Basidiomycota</taxon>
        <taxon>Agaricomycotina</taxon>
        <taxon>Agaricomycetes</taxon>
        <taxon>Agaricomycetidae</taxon>
        <taxon>Agaricales</taxon>
        <taxon>Agaricineae</taxon>
        <taxon>Hymenogastraceae</taxon>
        <taxon>Gymnopilus</taxon>
    </lineage>
</organism>
<sequence length="201" mass="22283">MSMPTSRFSRAQKRPTVTLIELEHFINEGIQITECLTSSHWFPPQAHEPQKDTPTLFNAKMSHETNVLLPPQLYSQILVPFNTSVMTPSSLFREFENLRASDFTSFSANCTSAKFPRSNWFDNSHIRDTLQNDDRFNLCSSSKALLPFHSAALKVPLSSLLGLGQGLGISGVTRKDELGPFDGLGLLSIQPSAHGLVSPHD</sequence>
<reference evidence="1" key="1">
    <citation type="submission" date="2020-11" db="EMBL/GenBank/DDBJ databases">
        <authorList>
            <consortium name="DOE Joint Genome Institute"/>
            <person name="Ahrendt S."/>
            <person name="Riley R."/>
            <person name="Andreopoulos W."/>
            <person name="LaButti K."/>
            <person name="Pangilinan J."/>
            <person name="Ruiz-duenas F.J."/>
            <person name="Barrasa J.M."/>
            <person name="Sanchez-Garcia M."/>
            <person name="Camarero S."/>
            <person name="Miyauchi S."/>
            <person name="Serrano A."/>
            <person name="Linde D."/>
            <person name="Babiker R."/>
            <person name="Drula E."/>
            <person name="Ayuso-Fernandez I."/>
            <person name="Pacheco R."/>
            <person name="Padilla G."/>
            <person name="Ferreira P."/>
            <person name="Barriuso J."/>
            <person name="Kellner H."/>
            <person name="Castanera R."/>
            <person name="Alfaro M."/>
            <person name="Ramirez L."/>
            <person name="Pisabarro A.G."/>
            <person name="Kuo A."/>
            <person name="Tritt A."/>
            <person name="Lipzen A."/>
            <person name="He G."/>
            <person name="Yan M."/>
            <person name="Ng V."/>
            <person name="Cullen D."/>
            <person name="Martin F."/>
            <person name="Rosso M.-N."/>
            <person name="Henrissat B."/>
            <person name="Hibbett D."/>
            <person name="Martinez A.T."/>
            <person name="Grigoriev I.V."/>
        </authorList>
    </citation>
    <scope>NUCLEOTIDE SEQUENCE</scope>
    <source>
        <strain evidence="1">AH 44721</strain>
    </source>
</reference>
<name>A0A9P5TSF0_GYMJU</name>
<protein>
    <submittedName>
        <fullName evidence="1">Uncharacterized protein</fullName>
    </submittedName>
</protein>